<reference evidence="3 4" key="1">
    <citation type="submission" date="2016-12" db="EMBL/GenBank/DDBJ databases">
        <title>Domibacillus sp. SAOS 44 whole genome sequencing.</title>
        <authorList>
            <person name="Verma A."/>
            <person name="Krishnamurthi S."/>
        </authorList>
    </citation>
    <scope>NUCLEOTIDE SEQUENCE [LARGE SCALE GENOMIC DNA]</scope>
    <source>
        <strain evidence="3 4">SAOS 44</strain>
    </source>
</reference>
<feature type="compositionally biased region" description="Low complexity" evidence="1">
    <location>
        <begin position="29"/>
        <end position="45"/>
    </location>
</feature>
<dbReference type="InterPro" id="IPR008613">
    <property type="entry name" value="Excalibur_Ca-bd_domain"/>
</dbReference>
<dbReference type="SMART" id="SM00894">
    <property type="entry name" value="Excalibur"/>
    <property type="match status" value="1"/>
</dbReference>
<protein>
    <recommendedName>
        <fullName evidence="2">Excalibur calcium-binding domain-containing protein</fullName>
    </recommendedName>
</protein>
<name>A0A1Q5P551_9BACI</name>
<evidence type="ECO:0000313" key="4">
    <source>
        <dbReference type="Proteomes" id="UP000186524"/>
    </source>
</evidence>
<gene>
    <name evidence="3" type="ORF">BLL40_05415</name>
</gene>
<dbReference type="Proteomes" id="UP000186524">
    <property type="component" value="Unassembled WGS sequence"/>
</dbReference>
<evidence type="ECO:0000259" key="2">
    <source>
        <dbReference type="SMART" id="SM00894"/>
    </source>
</evidence>
<keyword evidence="4" id="KW-1185">Reference proteome</keyword>
<feature type="compositionally biased region" description="Basic and acidic residues" evidence="1">
    <location>
        <begin position="90"/>
        <end position="102"/>
    </location>
</feature>
<feature type="region of interest" description="Disordered" evidence="1">
    <location>
        <begin position="1"/>
        <end position="66"/>
    </location>
</feature>
<organism evidence="3 4">
    <name type="scientific">Domibacillus mangrovi</name>
    <dbReference type="NCBI Taxonomy" id="1714354"/>
    <lineage>
        <taxon>Bacteria</taxon>
        <taxon>Bacillati</taxon>
        <taxon>Bacillota</taxon>
        <taxon>Bacilli</taxon>
        <taxon>Bacillales</taxon>
        <taxon>Bacillaceae</taxon>
        <taxon>Domibacillus</taxon>
    </lineage>
</organism>
<accession>A0A1Q5P551</accession>
<feature type="domain" description="Excalibur calcium-binding" evidence="2">
    <location>
        <begin position="65"/>
        <end position="101"/>
    </location>
</feature>
<dbReference type="AlphaFoldDB" id="A0A1Q5P551"/>
<evidence type="ECO:0000313" key="3">
    <source>
        <dbReference type="EMBL" id="OKL37376.1"/>
    </source>
</evidence>
<feature type="compositionally biased region" description="Low complexity" evidence="1">
    <location>
        <begin position="79"/>
        <end position="89"/>
    </location>
</feature>
<feature type="compositionally biased region" description="Polar residues" evidence="1">
    <location>
        <begin position="53"/>
        <end position="63"/>
    </location>
</feature>
<comment type="caution">
    <text evidence="3">The sequence shown here is derived from an EMBL/GenBank/DDBJ whole genome shotgun (WGS) entry which is preliminary data.</text>
</comment>
<evidence type="ECO:0000256" key="1">
    <source>
        <dbReference type="SAM" id="MobiDB-lite"/>
    </source>
</evidence>
<proteinExistence type="predicted"/>
<feature type="compositionally biased region" description="Basic and acidic residues" evidence="1">
    <location>
        <begin position="1"/>
        <end position="25"/>
    </location>
</feature>
<dbReference type="Pfam" id="PF05901">
    <property type="entry name" value="Excalibur"/>
    <property type="match status" value="1"/>
</dbReference>
<dbReference type="STRING" id="1714354.BLL40_05415"/>
<sequence length="102" mass="10783">MTALEKEVARLTEENETVTAERDSLSEEVVSLNSATASTVSSTPSELFDETENIPSSDSSTTPEFYDNCSAAQAAGAAPVYAGDPGYGPHLDRDGDGVRCEY</sequence>
<feature type="region of interest" description="Disordered" evidence="1">
    <location>
        <begin position="79"/>
        <end position="102"/>
    </location>
</feature>
<dbReference type="EMBL" id="MRWQ01000005">
    <property type="protein sequence ID" value="OKL37376.1"/>
    <property type="molecule type" value="Genomic_DNA"/>
</dbReference>